<dbReference type="KEGG" id="vne:CFK40_11270"/>
<dbReference type="Pfam" id="PF13649">
    <property type="entry name" value="Methyltransf_25"/>
    <property type="match status" value="1"/>
</dbReference>
<evidence type="ECO:0000313" key="3">
    <source>
        <dbReference type="EMBL" id="ASN05548.1"/>
    </source>
</evidence>
<keyword evidence="3" id="KW-0489">Methyltransferase</keyword>
<dbReference type="PANTHER" id="PTHR43861:SF3">
    <property type="entry name" value="PUTATIVE (AFU_ORTHOLOGUE AFUA_2G14390)-RELATED"/>
    <property type="match status" value="1"/>
</dbReference>
<evidence type="ECO:0000256" key="1">
    <source>
        <dbReference type="ARBA" id="ARBA00022679"/>
    </source>
</evidence>
<dbReference type="Gene3D" id="3.40.50.150">
    <property type="entry name" value="Vaccinia Virus protein VP39"/>
    <property type="match status" value="1"/>
</dbReference>
<dbReference type="GO" id="GO:0032259">
    <property type="term" value="P:methylation"/>
    <property type="evidence" value="ECO:0007669"/>
    <property type="project" value="UniProtKB-KW"/>
</dbReference>
<gene>
    <name evidence="3" type="ORF">CFK40_11270</name>
</gene>
<proteinExistence type="predicted"/>
<keyword evidence="1 3" id="KW-0808">Transferase</keyword>
<protein>
    <submittedName>
        <fullName evidence="3">SAM-dependent methyltransferase</fullName>
    </submittedName>
</protein>
<evidence type="ECO:0000313" key="4">
    <source>
        <dbReference type="Proteomes" id="UP000204391"/>
    </source>
</evidence>
<dbReference type="PANTHER" id="PTHR43861">
    <property type="entry name" value="TRANS-ACONITATE 2-METHYLTRANSFERASE-RELATED"/>
    <property type="match status" value="1"/>
</dbReference>
<sequence>MSKEHWDKSFSDNDFVYGKSENAFINETSDLIPDHSKVGCFAEGEGRNAVYLAKLGHEVTTYDQSTIGLEKTKTLASQNNVEVETVAIDLTKEKVRTDQFDAAIMVFGHVPKQSQQFLIESMIDSVKPSGYIIFEVYSESQLAYQTGGPKSVEMLYNPVDILNWIKNYKSIHFYYGEADRNEGKRHVGLGHVIQAVIKK</sequence>
<dbReference type="InterPro" id="IPR029063">
    <property type="entry name" value="SAM-dependent_MTases_sf"/>
</dbReference>
<name>A0A221MCY4_9BACI</name>
<dbReference type="OrthoDB" id="9804312at2"/>
<dbReference type="AlphaFoldDB" id="A0A221MCY4"/>
<keyword evidence="4" id="KW-1185">Reference proteome</keyword>
<dbReference type="SUPFAM" id="SSF53335">
    <property type="entry name" value="S-adenosyl-L-methionine-dependent methyltransferases"/>
    <property type="match status" value="1"/>
</dbReference>
<organism evidence="3 4">
    <name type="scientific">Virgibacillus necropolis</name>
    <dbReference type="NCBI Taxonomy" id="163877"/>
    <lineage>
        <taxon>Bacteria</taxon>
        <taxon>Bacillati</taxon>
        <taxon>Bacillota</taxon>
        <taxon>Bacilli</taxon>
        <taxon>Bacillales</taxon>
        <taxon>Bacillaceae</taxon>
        <taxon>Virgibacillus</taxon>
    </lineage>
</organism>
<dbReference type="GO" id="GO:0008168">
    <property type="term" value="F:methyltransferase activity"/>
    <property type="evidence" value="ECO:0007669"/>
    <property type="project" value="UniProtKB-KW"/>
</dbReference>
<dbReference type="RefSeq" id="WP_089532397.1">
    <property type="nucleotide sequence ID" value="NZ_CP022437.1"/>
</dbReference>
<dbReference type="EMBL" id="CP022437">
    <property type="protein sequence ID" value="ASN05548.1"/>
    <property type="molecule type" value="Genomic_DNA"/>
</dbReference>
<dbReference type="InterPro" id="IPR041698">
    <property type="entry name" value="Methyltransf_25"/>
</dbReference>
<evidence type="ECO:0000259" key="2">
    <source>
        <dbReference type="Pfam" id="PF13649"/>
    </source>
</evidence>
<accession>A0A221MCY4</accession>
<reference evidence="3 4" key="1">
    <citation type="journal article" date="2003" name="Int. J. Syst. Evol. Microbiol.">
        <title>Virgibacillus carmonensis sp. nov., Virgibacillus necropolis sp. nov. and Virgibacillus picturae sp. nov., three novel species isolated from deteriorated mural paintings, transfer of the species of the genus salibacillus to Virgibacillus, as Virgibacillus marismortui comb. nov. and Virgibacillus salexigens comb. nov., and emended description of the genus Virgibacillus.</title>
        <authorList>
            <person name="Heyrman J."/>
            <person name="Logan N.A."/>
            <person name="Busse H.J."/>
            <person name="Balcaen A."/>
            <person name="Lebbe L."/>
            <person name="Rodriguez-Diaz M."/>
            <person name="Swings J."/>
            <person name="De Vos P."/>
        </authorList>
    </citation>
    <scope>NUCLEOTIDE SEQUENCE [LARGE SCALE GENOMIC DNA]</scope>
    <source>
        <strain evidence="3 4">LMG 19488</strain>
    </source>
</reference>
<dbReference type="Proteomes" id="UP000204391">
    <property type="component" value="Chromosome"/>
</dbReference>
<feature type="domain" description="Methyltransferase" evidence="2">
    <location>
        <begin position="42"/>
        <end position="130"/>
    </location>
</feature>